<accession>A0AAV2Z006</accession>
<reference evidence="1" key="2">
    <citation type="journal article" date="2023" name="Microbiol Resour">
        <title>Decontamination and Annotation of the Draft Genome Sequence of the Oomycete Lagenidium giganteum ARSEF 373.</title>
        <authorList>
            <person name="Morgan W.R."/>
            <person name="Tartar A."/>
        </authorList>
    </citation>
    <scope>NUCLEOTIDE SEQUENCE</scope>
    <source>
        <strain evidence="1">ARSEF 373</strain>
    </source>
</reference>
<keyword evidence="2" id="KW-1185">Reference proteome</keyword>
<organism evidence="1 2">
    <name type="scientific">Lagenidium giganteum</name>
    <dbReference type="NCBI Taxonomy" id="4803"/>
    <lineage>
        <taxon>Eukaryota</taxon>
        <taxon>Sar</taxon>
        <taxon>Stramenopiles</taxon>
        <taxon>Oomycota</taxon>
        <taxon>Peronosporomycetes</taxon>
        <taxon>Pythiales</taxon>
        <taxon>Pythiaceae</taxon>
    </lineage>
</organism>
<dbReference type="EMBL" id="DAKRPA010000116">
    <property type="protein sequence ID" value="DAZ98084.1"/>
    <property type="molecule type" value="Genomic_DNA"/>
</dbReference>
<gene>
    <name evidence="1" type="ORF">N0F65_005246</name>
</gene>
<sequence>MSNFALEGQMQAIQRVQLLDEMSKLTASP</sequence>
<reference evidence="1" key="1">
    <citation type="submission" date="2022-11" db="EMBL/GenBank/DDBJ databases">
        <authorList>
            <person name="Morgan W.R."/>
            <person name="Tartar A."/>
        </authorList>
    </citation>
    <scope>NUCLEOTIDE SEQUENCE</scope>
    <source>
        <strain evidence="1">ARSEF 373</strain>
    </source>
</reference>
<proteinExistence type="predicted"/>
<comment type="caution">
    <text evidence="1">The sequence shown here is derived from an EMBL/GenBank/DDBJ whole genome shotgun (WGS) entry which is preliminary data.</text>
</comment>
<dbReference type="Proteomes" id="UP001146120">
    <property type="component" value="Unassembled WGS sequence"/>
</dbReference>
<protein>
    <submittedName>
        <fullName evidence="1">Uncharacterized protein</fullName>
    </submittedName>
</protein>
<name>A0AAV2Z006_9STRA</name>
<evidence type="ECO:0000313" key="2">
    <source>
        <dbReference type="Proteomes" id="UP001146120"/>
    </source>
</evidence>
<dbReference type="AlphaFoldDB" id="A0AAV2Z006"/>
<evidence type="ECO:0000313" key="1">
    <source>
        <dbReference type="EMBL" id="DAZ98084.1"/>
    </source>
</evidence>